<dbReference type="OMA" id="HAQQNYE"/>
<feature type="region of interest" description="Disordered" evidence="5">
    <location>
        <begin position="87"/>
        <end position="124"/>
    </location>
</feature>
<dbReference type="InterPro" id="IPR057974">
    <property type="entry name" value="NUA/TPR/MLP1-2-like_dom"/>
</dbReference>
<dbReference type="PANTHER" id="PTHR18898:SF2">
    <property type="entry name" value="NUCLEOPROTEIN TPR"/>
    <property type="match status" value="1"/>
</dbReference>
<dbReference type="STRING" id="60175.A0A1V6ZAM6"/>
<dbReference type="InterPro" id="IPR012929">
    <property type="entry name" value="Nucleoprot-TPR/MLP1-2_dom"/>
</dbReference>
<feature type="domain" description="Nucleoprotein TPR/MLP1-2" evidence="6">
    <location>
        <begin position="1070"/>
        <end position="1198"/>
    </location>
</feature>
<feature type="coiled-coil region" evidence="4">
    <location>
        <begin position="1459"/>
        <end position="1493"/>
    </location>
</feature>
<dbReference type="Pfam" id="PF25481">
    <property type="entry name" value="Nucleoprot-TPR"/>
    <property type="match status" value="1"/>
</dbReference>
<feature type="coiled-coil region" evidence="4">
    <location>
        <begin position="305"/>
        <end position="364"/>
    </location>
</feature>
<proteinExistence type="predicted"/>
<comment type="subcellular location">
    <subcellularLocation>
        <location evidence="1">Nucleus</location>
    </subcellularLocation>
</comment>
<dbReference type="GO" id="GO:0006606">
    <property type="term" value="P:protein import into nucleus"/>
    <property type="evidence" value="ECO:0007669"/>
    <property type="project" value="InterPro"/>
</dbReference>
<feature type="compositionally biased region" description="Polar residues" evidence="5">
    <location>
        <begin position="1955"/>
        <end position="1973"/>
    </location>
</feature>
<sequence length="2016" mass="223710">MAETAILLPSISSHYSVSESTLTTLRQAPTVELVDQLLQSINKKAHEFDELKSDKLRLEVELENSVRSNESKVKVLKASVDKGHAEVSDLRQKLHESETTRSSLETEISTLRTSSSSNESETTSLKARISSLEASNRDTLSLLESKSAAYDKLAEELSLQHKKTIELRRELSTAEQNLQSANAASASARFREQSLQQELDLTKKNNEWFETELKTKSAEYIKFRKEKGARISELQRENEEANSTIDSLRRSENSLKSRLDETEQRYETSLASIHQLKEEAIQATESFRIELDSSNRLAELQGSAAQTAKQRVQECQLALEKAKDDAAQEISRLRVELETESNDKSAAERRIGELEALVAQLESEPARGRSASPAVSLNGGAPSTPLRSSIMRAGTPTGSFSPRASRGKGGMNVTQMYAEYDRMRTALAAEQRTCQELRNTVDEMVLELDSTRPEIEEGRAEQTRLDHAVVEMSTLLEAAGKERDAALKEARKWQGQVEGLAREGDILRQQLRDLSAEVKVLVLEVAVAKHGEEYDREELERIARGEVEESAKDLNETGRFISKHLTTFKDLHELQEQNHTLRRMLRELGDKQEGDEAQAKEATRRAEMDELKELRIRAQTNRDEIANLSAQMQSYVKERDTFRSMLMHRKPTGDDPSVFSQSMPLGAAPQGAMDTPGPDYAELLRKVQAHFDTFREETTTDHKALRQQVNELSRKNSELMSDISRSSSQLAAASQRAELLQSNFNMLKNENTEIQKRYSALFENANRQDLRTQQAAEDLVEAKGLVESLQRENANLKAEKDLWKNIEKRLIDDTENLRNERSRLDSLNANLQTILNEREHADSESRRRLQASVESLETELQSTKRKLNDEMEESKKASMRREYEQETSQKRIDDLVASLGAVREELVAAKTTRDHLQSRVDELAVELKSAEERLQVLNSRSSVSAGTTEGPTEGLESAEGSGLSREQELSIEVSELKRDLELAKGELEHAKQLAEDYQAISQASEERLESATETHEQYREETDRLVEEKNTKIQDLGTRIEEISAELSASNTEMTKLREEQAEATRRLDEQKANFESEITRLKADNERHVTAAQYHQEDLNAQAEIAKHAQQNYETELVKHAEAAKNLQAVRAEGNQLRLDIAELRTKSEGYKADLSQKEESWAEQRAAYEGELSELQKRREEILHQNSVLHTQLENITSQISSLQRDRMNVSDDEQEGDQAAPNLEGLQEVIKFLRREKEIVEVQYHLSTQESKRLNQQLDYTQSQLDETRLKLEQQRRAAADSDHNALNHSKLLETINELNVFRESNATLRNQLKQTEAVRDQKIARENELVQEIEPLKTRIHELESQSEAKDGEMQLLQADRDRYQQRIQNILQKYDRVDPTEMQELKEKLTTLENEKTEAVSEREALQTQMESLQAQIAAFPEQLKQHSDERAHDLRSKLTEQFKARSKDLSARVKAKQDELNVVLQEKEVIQAELQTTKKELEELKTKGAEAPANVSPTPVPAPAQAQAPASAPTPAAAEAAEEEAPVNATPASQFPTATVEIPGPGDAQKIQALEQKIQRLEAALAEKDGLLATQASEQDAKIKERADRLKDMYNTKLNEVKAAHRQEIEKLSAGERSIPGTPGAGTPGTGPAATPATPSKTFELAGFTLPELTDAQARELVAKHETIRTIVRNNIRGGVSRELQKSVEEKEVLVKAHENEIKEKVTSAVELVEKKTAARLSMLDTRFRTANAKIDVVSKAATETPQKPVVEVWEFAKTARPAPVAVPAAKPPVPGATSVQPAAPAPTLAAPQVPVTATSGPVPAPGPAPAPVPASVPVTAGPNIPTEQVAPPNAAPEPPATQQGAAQPTAPVNPFGQVQQTDQNQQASSLPSKPPAGNPPGLMRALQSGLPVARGGRGGRGGGQQFGHQQHDQQQQQGQGQHQRGPGLQRGRGGRGGQGRGGNQNQNTAAQAQSPTANRGNLNASARQFIPGGNKRSRDDGPDTTAEGGSGGKRQRGGGGPQPRGGGSS</sequence>
<feature type="region of interest" description="Disordered" evidence="5">
    <location>
        <begin position="1801"/>
        <end position="2016"/>
    </location>
</feature>
<dbReference type="Pfam" id="PF07926">
    <property type="entry name" value="TPR_MLP1_2"/>
    <property type="match status" value="1"/>
</dbReference>
<name>A0A1V6ZAM6_PENNA</name>
<feature type="region of interest" description="Disordered" evidence="5">
    <location>
        <begin position="1493"/>
        <end position="1550"/>
    </location>
</feature>
<gene>
    <name evidence="10" type="ORF">PENNAL_c0001G01312</name>
    <name evidence="9" type="ORF">PNAL_LOCUS8113</name>
</gene>
<feature type="compositionally biased region" description="Low complexity" evidence="5">
    <location>
        <begin position="1847"/>
        <end position="1857"/>
    </location>
</feature>
<feature type="compositionally biased region" description="Low complexity" evidence="5">
    <location>
        <begin position="1913"/>
        <end position="1934"/>
    </location>
</feature>
<feature type="region of interest" description="Disordered" evidence="5">
    <location>
        <begin position="835"/>
        <end position="889"/>
    </location>
</feature>
<keyword evidence="11" id="KW-1185">Reference proteome</keyword>
<organism evidence="10 11">
    <name type="scientific">Penicillium nalgiovense</name>
    <dbReference type="NCBI Taxonomy" id="60175"/>
    <lineage>
        <taxon>Eukaryota</taxon>
        <taxon>Fungi</taxon>
        <taxon>Dikarya</taxon>
        <taxon>Ascomycota</taxon>
        <taxon>Pezizomycotina</taxon>
        <taxon>Eurotiomycetes</taxon>
        <taxon>Eurotiomycetidae</taxon>
        <taxon>Eurotiales</taxon>
        <taxon>Aspergillaceae</taxon>
        <taxon>Penicillium</taxon>
    </lineage>
</organism>
<evidence type="ECO:0000256" key="3">
    <source>
        <dbReference type="ARBA" id="ARBA00023242"/>
    </source>
</evidence>
<dbReference type="PANTHER" id="PTHR18898">
    <property type="entry name" value="NUCLEOPROTEIN TPR-RELATED"/>
    <property type="match status" value="1"/>
</dbReference>
<feature type="domain" description="Nucleoprotein TPR/MPL1" evidence="7">
    <location>
        <begin position="184"/>
        <end position="261"/>
    </location>
</feature>
<feature type="compositionally biased region" description="Gly residues" evidence="5">
    <location>
        <begin position="1935"/>
        <end position="1949"/>
    </location>
</feature>
<accession>A0A1V6ZAM6</accession>
<feature type="compositionally biased region" description="Low complexity" evidence="5">
    <location>
        <begin position="100"/>
        <end position="124"/>
    </location>
</feature>
<evidence type="ECO:0008006" key="12">
    <source>
        <dbReference type="Google" id="ProtNLM"/>
    </source>
</evidence>
<feature type="region of interest" description="Disordered" evidence="5">
    <location>
        <begin position="938"/>
        <end position="969"/>
    </location>
</feature>
<evidence type="ECO:0000256" key="2">
    <source>
        <dbReference type="ARBA" id="ARBA00023054"/>
    </source>
</evidence>
<protein>
    <recommendedName>
        <fullName evidence="12">Nucleoprotein TPR/MLP1 domain-containing protein</fullName>
    </recommendedName>
</protein>
<dbReference type="GO" id="GO:0005643">
    <property type="term" value="C:nuclear pore"/>
    <property type="evidence" value="ECO:0007669"/>
    <property type="project" value="TreeGrafter"/>
</dbReference>
<feature type="region of interest" description="Disordered" evidence="5">
    <location>
        <begin position="364"/>
        <end position="410"/>
    </location>
</feature>
<feature type="region of interest" description="Disordered" evidence="5">
    <location>
        <begin position="1002"/>
        <end position="1024"/>
    </location>
</feature>
<feature type="coiled-coil region" evidence="4">
    <location>
        <begin position="420"/>
        <end position="447"/>
    </location>
</feature>
<evidence type="ECO:0000256" key="4">
    <source>
        <dbReference type="SAM" id="Coils"/>
    </source>
</evidence>
<dbReference type="Proteomes" id="UP000191691">
    <property type="component" value="Unassembled WGS sequence"/>
</dbReference>
<dbReference type="GO" id="GO:0006406">
    <property type="term" value="P:mRNA export from nucleus"/>
    <property type="evidence" value="ECO:0007669"/>
    <property type="project" value="TreeGrafter"/>
</dbReference>
<keyword evidence="3" id="KW-0539">Nucleus</keyword>
<reference evidence="10" key="1">
    <citation type="submission" date="2016-10" db="EMBL/GenBank/DDBJ databases">
        <title>Uncovering the secondary metabolism of Penicillium species provides insights into the evolution of 6-MSA pathways.</title>
        <authorList>
            <person name="Nielsen J.C."/>
            <person name="Nielsen J."/>
        </authorList>
    </citation>
    <scope>NUCLEOTIDE SEQUENCE [LARGE SCALE GENOMIC DNA]</scope>
    <source>
        <strain evidence="10">IBT 13039</strain>
    </source>
</reference>
<evidence type="ECO:0000313" key="9">
    <source>
        <dbReference type="EMBL" id="CAG8224424.1"/>
    </source>
</evidence>
<feature type="domain" description="NUA/TPR/MLP1-2-like" evidence="8">
    <location>
        <begin position="489"/>
        <end position="597"/>
    </location>
</feature>
<evidence type="ECO:0000313" key="11">
    <source>
        <dbReference type="Proteomes" id="UP000191691"/>
    </source>
</evidence>
<feature type="compositionally biased region" description="Basic and acidic residues" evidence="5">
    <location>
        <begin position="87"/>
        <end position="99"/>
    </location>
</feature>
<keyword evidence="2 4" id="KW-0175">Coiled coil</keyword>
<evidence type="ECO:0000256" key="5">
    <source>
        <dbReference type="SAM" id="MobiDB-lite"/>
    </source>
</evidence>
<dbReference type="GO" id="GO:0017056">
    <property type="term" value="F:structural constituent of nuclear pore"/>
    <property type="evidence" value="ECO:0007669"/>
    <property type="project" value="TreeGrafter"/>
</dbReference>
<dbReference type="EMBL" id="CAJVNV010000521">
    <property type="protein sequence ID" value="CAG8224424.1"/>
    <property type="molecule type" value="Genomic_DNA"/>
</dbReference>
<feature type="compositionally biased region" description="Polar residues" evidence="5">
    <location>
        <begin position="938"/>
        <end position="950"/>
    </location>
</feature>
<feature type="compositionally biased region" description="Basic and acidic residues" evidence="5">
    <location>
        <begin position="836"/>
        <end position="847"/>
    </location>
</feature>
<feature type="compositionally biased region" description="Low complexity" evidence="5">
    <location>
        <begin position="1509"/>
        <end position="1525"/>
    </location>
</feature>
<evidence type="ECO:0000256" key="1">
    <source>
        <dbReference type="ARBA" id="ARBA00004123"/>
    </source>
</evidence>
<feature type="coiled-coil region" evidence="4">
    <location>
        <begin position="1309"/>
        <end position="1421"/>
    </location>
</feature>
<feature type="compositionally biased region" description="Polar residues" evidence="5">
    <location>
        <begin position="852"/>
        <end position="861"/>
    </location>
</feature>
<feature type="coiled-coil region" evidence="4">
    <location>
        <begin position="483"/>
        <end position="517"/>
    </location>
</feature>
<reference evidence="9" key="3">
    <citation type="submission" date="2021-07" db="EMBL/GenBank/DDBJ databases">
        <authorList>
            <person name="Branca A.L. A."/>
        </authorList>
    </citation>
    <scope>NUCLEOTIDE SEQUENCE</scope>
</reference>
<feature type="compositionally biased region" description="Gly residues" evidence="5">
    <location>
        <begin position="1995"/>
        <end position="2016"/>
    </location>
</feature>
<evidence type="ECO:0000259" key="7">
    <source>
        <dbReference type="Pfam" id="PF25481"/>
    </source>
</evidence>
<feature type="region of interest" description="Disordered" evidence="5">
    <location>
        <begin position="234"/>
        <end position="260"/>
    </location>
</feature>
<comment type="caution">
    <text evidence="10">The sequence shown here is derived from an EMBL/GenBank/DDBJ whole genome shotgun (WGS) entry which is preliminary data.</text>
</comment>
<feature type="coiled-coil region" evidence="4">
    <location>
        <begin position="571"/>
        <end position="638"/>
    </location>
</feature>
<evidence type="ECO:0000259" key="6">
    <source>
        <dbReference type="Pfam" id="PF07926"/>
    </source>
</evidence>
<feature type="compositionally biased region" description="Pro residues" evidence="5">
    <location>
        <begin position="1809"/>
        <end position="1821"/>
    </location>
</feature>
<reference evidence="11" key="2">
    <citation type="journal article" date="2017" name="Nat. Microbiol.">
        <title>Global analysis of biosynthetic gene clusters reveals vast potential of secondary metabolite production in Penicillium species.</title>
        <authorList>
            <person name="Nielsen J.C."/>
            <person name="Grijseels S."/>
            <person name="Prigent S."/>
            <person name="Ji B."/>
            <person name="Dainat J."/>
            <person name="Nielsen K.F."/>
            <person name="Frisvad J.C."/>
            <person name="Workman M."/>
            <person name="Nielsen J."/>
        </authorList>
    </citation>
    <scope>NUCLEOTIDE SEQUENCE [LARGE SCALE GENOMIC DNA]</scope>
    <source>
        <strain evidence="11">IBT 13039</strain>
    </source>
</reference>
<evidence type="ECO:0000313" key="10">
    <source>
        <dbReference type="EMBL" id="OQE96753.1"/>
    </source>
</evidence>
<dbReference type="EMBL" id="MOOB01000001">
    <property type="protein sequence ID" value="OQE96753.1"/>
    <property type="molecule type" value="Genomic_DNA"/>
</dbReference>
<feature type="compositionally biased region" description="Basic and acidic residues" evidence="5">
    <location>
        <begin position="247"/>
        <end position="260"/>
    </location>
</feature>
<dbReference type="InterPro" id="IPR057577">
    <property type="entry name" value="Nucleoprot-TPR/MLP1_dom"/>
</dbReference>
<feature type="region of interest" description="Disordered" evidence="5">
    <location>
        <begin position="1617"/>
        <end position="1642"/>
    </location>
</feature>
<feature type="compositionally biased region" description="Gly residues" evidence="5">
    <location>
        <begin position="1902"/>
        <end position="1912"/>
    </location>
</feature>
<feature type="compositionally biased region" description="Basic and acidic residues" evidence="5">
    <location>
        <begin position="1004"/>
        <end position="1024"/>
    </location>
</feature>
<feature type="compositionally biased region" description="Basic and acidic residues" evidence="5">
    <location>
        <begin position="866"/>
        <end position="889"/>
    </location>
</feature>
<evidence type="ECO:0000259" key="8">
    <source>
        <dbReference type="Pfam" id="PF25785"/>
    </source>
</evidence>
<dbReference type="Gene3D" id="1.20.5.340">
    <property type="match status" value="1"/>
</dbReference>
<feature type="compositionally biased region" description="Polar residues" evidence="5">
    <location>
        <begin position="1863"/>
        <end position="1878"/>
    </location>
</feature>
<dbReference type="Proteomes" id="UP001153461">
    <property type="component" value="Unassembled WGS sequence"/>
</dbReference>
<dbReference type="Pfam" id="PF25785">
    <property type="entry name" value="TPR"/>
    <property type="match status" value="1"/>
</dbReference>